<feature type="transmembrane region" description="Helical" evidence="1">
    <location>
        <begin position="20"/>
        <end position="42"/>
    </location>
</feature>
<keyword evidence="3" id="KW-1185">Reference proteome</keyword>
<dbReference type="EMBL" id="WVTD01000037">
    <property type="protein sequence ID" value="MYM00265.1"/>
    <property type="molecule type" value="Genomic_DNA"/>
</dbReference>
<dbReference type="Proteomes" id="UP000465810">
    <property type="component" value="Unassembled WGS sequence"/>
</dbReference>
<name>A0A7X4GL67_9SPHN</name>
<organism evidence="2 3">
    <name type="scientific">Novosphingobium silvae</name>
    <dbReference type="NCBI Taxonomy" id="2692619"/>
    <lineage>
        <taxon>Bacteria</taxon>
        <taxon>Pseudomonadati</taxon>
        <taxon>Pseudomonadota</taxon>
        <taxon>Alphaproteobacteria</taxon>
        <taxon>Sphingomonadales</taxon>
        <taxon>Sphingomonadaceae</taxon>
        <taxon>Novosphingobium</taxon>
    </lineage>
</organism>
<dbReference type="AlphaFoldDB" id="A0A7X4GL67"/>
<comment type="caution">
    <text evidence="2">The sequence shown here is derived from an EMBL/GenBank/DDBJ whole genome shotgun (WGS) entry which is preliminary data.</text>
</comment>
<evidence type="ECO:0000256" key="1">
    <source>
        <dbReference type="SAM" id="Phobius"/>
    </source>
</evidence>
<keyword evidence="1" id="KW-0812">Transmembrane</keyword>
<keyword evidence="1" id="KW-0472">Membrane</keyword>
<evidence type="ECO:0000313" key="3">
    <source>
        <dbReference type="Proteomes" id="UP000465810"/>
    </source>
</evidence>
<proteinExistence type="predicted"/>
<gene>
    <name evidence="2" type="ORF">GR702_21200</name>
</gene>
<sequence>MLSADELYMRFYDRLEGDSPFLYHEVASVGFLASSAAMAGYLPMNEYDVFKKGKLDKRYKERGRADLWFDAGDRCYSFEFKRTRRPVTMGYLEDRLNSALEDINCIYSEEYHYAAACLVTVATEPKRIAVCQDFGRSRLVDFAYQIGPVEEPAFLFFRLKV</sequence>
<reference evidence="2 3" key="1">
    <citation type="submission" date="2019-12" db="EMBL/GenBank/DDBJ databases">
        <authorList>
            <person name="Feng G."/>
            <person name="Zhu H."/>
        </authorList>
    </citation>
    <scope>NUCLEOTIDE SEQUENCE [LARGE SCALE GENOMIC DNA]</scope>
    <source>
        <strain evidence="2 3">FGD1</strain>
    </source>
</reference>
<dbReference type="RefSeq" id="WP_160987526.1">
    <property type="nucleotide sequence ID" value="NZ_WVTD01000037.1"/>
</dbReference>
<keyword evidence="1" id="KW-1133">Transmembrane helix</keyword>
<protein>
    <submittedName>
        <fullName evidence="2">Uncharacterized protein</fullName>
    </submittedName>
</protein>
<evidence type="ECO:0000313" key="2">
    <source>
        <dbReference type="EMBL" id="MYM00265.1"/>
    </source>
</evidence>
<accession>A0A7X4GL67</accession>